<keyword evidence="1" id="KW-0472">Membrane</keyword>
<sequence>MQGLNANQAGLFDTNGLALLLLLAPSYLSFHMKQILTSAIRNRARRTRWQQDTSPDLLRWLELDLSLAESRATVTEDLIPFLLSGSPHEQVSAQLRPSEIRAASQGLRNYRLVPSRERRL</sequence>
<protein>
    <submittedName>
        <fullName evidence="2">Uncharacterized protein</fullName>
    </submittedName>
</protein>
<evidence type="ECO:0000313" key="2">
    <source>
        <dbReference type="EMBL" id="KAK3767118.1"/>
    </source>
</evidence>
<keyword evidence="1" id="KW-0812">Transmembrane</keyword>
<proteinExistence type="predicted"/>
<dbReference type="Proteomes" id="UP001283361">
    <property type="component" value="Unassembled WGS sequence"/>
</dbReference>
<keyword evidence="1" id="KW-1133">Transmembrane helix</keyword>
<reference evidence="2" key="1">
    <citation type="journal article" date="2023" name="G3 (Bethesda)">
        <title>A reference genome for the long-term kleptoplast-retaining sea slug Elysia crispata morphotype clarki.</title>
        <authorList>
            <person name="Eastman K.E."/>
            <person name="Pendleton A.L."/>
            <person name="Shaikh M.A."/>
            <person name="Suttiyut T."/>
            <person name="Ogas R."/>
            <person name="Tomko P."/>
            <person name="Gavelis G."/>
            <person name="Widhalm J.R."/>
            <person name="Wisecaver J.H."/>
        </authorList>
    </citation>
    <scope>NUCLEOTIDE SEQUENCE</scope>
    <source>
        <strain evidence="2">ECLA1</strain>
    </source>
</reference>
<evidence type="ECO:0000313" key="3">
    <source>
        <dbReference type="Proteomes" id="UP001283361"/>
    </source>
</evidence>
<accession>A0AAE0ZD72</accession>
<keyword evidence="3" id="KW-1185">Reference proteome</keyword>
<feature type="transmembrane region" description="Helical" evidence="1">
    <location>
        <begin position="17"/>
        <end position="36"/>
    </location>
</feature>
<evidence type="ECO:0000256" key="1">
    <source>
        <dbReference type="SAM" id="Phobius"/>
    </source>
</evidence>
<dbReference type="AlphaFoldDB" id="A0AAE0ZD72"/>
<gene>
    <name evidence="2" type="ORF">RRG08_017991</name>
</gene>
<dbReference type="EMBL" id="JAWDGP010004170">
    <property type="protein sequence ID" value="KAK3767118.1"/>
    <property type="molecule type" value="Genomic_DNA"/>
</dbReference>
<organism evidence="2 3">
    <name type="scientific">Elysia crispata</name>
    <name type="common">lettuce slug</name>
    <dbReference type="NCBI Taxonomy" id="231223"/>
    <lineage>
        <taxon>Eukaryota</taxon>
        <taxon>Metazoa</taxon>
        <taxon>Spiralia</taxon>
        <taxon>Lophotrochozoa</taxon>
        <taxon>Mollusca</taxon>
        <taxon>Gastropoda</taxon>
        <taxon>Heterobranchia</taxon>
        <taxon>Euthyneura</taxon>
        <taxon>Panpulmonata</taxon>
        <taxon>Sacoglossa</taxon>
        <taxon>Placobranchoidea</taxon>
        <taxon>Plakobranchidae</taxon>
        <taxon>Elysia</taxon>
    </lineage>
</organism>
<name>A0AAE0ZD72_9GAST</name>
<comment type="caution">
    <text evidence="2">The sequence shown here is derived from an EMBL/GenBank/DDBJ whole genome shotgun (WGS) entry which is preliminary data.</text>
</comment>